<keyword evidence="1" id="KW-0645">Protease</keyword>
<keyword evidence="1" id="KW-0378">Hydrolase</keyword>
<dbReference type="CDD" id="cd05483">
    <property type="entry name" value="retropepsin_like_bacteria"/>
    <property type="match status" value="1"/>
</dbReference>
<dbReference type="STRING" id="561061.SAMN05660862_2509"/>
<dbReference type="InterPro" id="IPR034122">
    <property type="entry name" value="Retropepsin-like_bacterial"/>
</dbReference>
<dbReference type="Proteomes" id="UP000192980">
    <property type="component" value="Unassembled WGS sequence"/>
</dbReference>
<reference evidence="1 2" key="1">
    <citation type="submission" date="2017-04" db="EMBL/GenBank/DDBJ databases">
        <authorList>
            <person name="Afonso C.L."/>
            <person name="Miller P.J."/>
            <person name="Scott M.A."/>
            <person name="Spackman E."/>
            <person name="Goraichik I."/>
            <person name="Dimitrov K.M."/>
            <person name="Suarez D.L."/>
            <person name="Swayne D.E."/>
        </authorList>
    </citation>
    <scope>NUCLEOTIDE SEQUENCE [LARGE SCALE GENOMIC DNA]</scope>
    <source>
        <strain evidence="1 2">DSM 22418</strain>
    </source>
</reference>
<accession>A0A1X7K527</accession>
<dbReference type="GO" id="GO:0008233">
    <property type="term" value="F:peptidase activity"/>
    <property type="evidence" value="ECO:0007669"/>
    <property type="project" value="UniProtKB-KW"/>
</dbReference>
<dbReference type="Gene3D" id="2.40.70.10">
    <property type="entry name" value="Acid Proteases"/>
    <property type="match status" value="1"/>
</dbReference>
<sequence>MTFLYLFLVTTVHTVAQENKPVFEALEEAFQQKQEQVLLPYLSGSFAVAGNTGEGAQYRLKQILTNYSAVSVKVLANRKVKKGMLYDVQFTQKDGKIDKSQALLDSDGKLMYITLFDWLYGLRRESESRLLAKIPFENYNGSIILTLKINTLQRPIRLLFDTGADGMAVSQHLADEIGLKVTRENNASVVGGNKQIQVSDGNTVYLDTLTLTGMGIAIFPEMGRDHAEGIIGNTLLRKYITHIDYDNNVMSLYSFGEHSYSGEGHTVAVTMPSGVMLLPGQLDIVESKSYSGNFVFDTGASYDLICFRPFVRSNKLLVSGFKPEVQAATISMGISSPTFMGKSYQFAVSPLVPMKGLLVTLMGGSSNNESWNPGADGSIGIRLLSRYNMTINVAENEVFFQPNKLYPFPQDFVLGGFHMGWDNKGQLVVLGTTGMPSQEGTLKVGDVIHSIAEHSSQSMQKKPAVIDQFCADSKAGNKIQIKLLNNTVISL</sequence>
<dbReference type="SUPFAM" id="SSF50630">
    <property type="entry name" value="Acid proteases"/>
    <property type="match status" value="1"/>
</dbReference>
<organism evidence="1 2">
    <name type="scientific">Sphingobacterium psychroaquaticum</name>
    <dbReference type="NCBI Taxonomy" id="561061"/>
    <lineage>
        <taxon>Bacteria</taxon>
        <taxon>Pseudomonadati</taxon>
        <taxon>Bacteroidota</taxon>
        <taxon>Sphingobacteriia</taxon>
        <taxon>Sphingobacteriales</taxon>
        <taxon>Sphingobacteriaceae</taxon>
        <taxon>Sphingobacterium</taxon>
    </lineage>
</organism>
<evidence type="ECO:0000313" key="2">
    <source>
        <dbReference type="Proteomes" id="UP000192980"/>
    </source>
</evidence>
<evidence type="ECO:0000313" key="1">
    <source>
        <dbReference type="EMBL" id="SMG35318.1"/>
    </source>
</evidence>
<dbReference type="GO" id="GO:0006508">
    <property type="term" value="P:proteolysis"/>
    <property type="evidence" value="ECO:0007669"/>
    <property type="project" value="UniProtKB-KW"/>
</dbReference>
<dbReference type="EMBL" id="FXAU01000004">
    <property type="protein sequence ID" value="SMG35318.1"/>
    <property type="molecule type" value="Genomic_DNA"/>
</dbReference>
<name>A0A1X7K527_9SPHI</name>
<dbReference type="InterPro" id="IPR021109">
    <property type="entry name" value="Peptidase_aspartic_dom_sf"/>
</dbReference>
<proteinExistence type="predicted"/>
<protein>
    <submittedName>
        <fullName evidence="1">Aspartyl protease</fullName>
    </submittedName>
</protein>
<gene>
    <name evidence="1" type="ORF">SAMN05660862_2509</name>
</gene>
<dbReference type="Pfam" id="PF13650">
    <property type="entry name" value="Asp_protease_2"/>
    <property type="match status" value="1"/>
</dbReference>
<dbReference type="AlphaFoldDB" id="A0A1X7K527"/>
<keyword evidence="2" id="KW-1185">Reference proteome</keyword>